<sequence length="70" mass="7660">MTGYGDQAVALLSSYGTASAVVDFQPVIQKFSEVLPVEVERFGYDYGYSDPDAGELRRSTQHRLGALPMT</sequence>
<evidence type="ECO:0000313" key="2">
    <source>
        <dbReference type="Proteomes" id="UP001501204"/>
    </source>
</evidence>
<name>A0ABN2K931_9MICC</name>
<reference evidence="1 2" key="1">
    <citation type="journal article" date="2019" name="Int. J. Syst. Evol. Microbiol.">
        <title>The Global Catalogue of Microorganisms (GCM) 10K type strain sequencing project: providing services to taxonomists for standard genome sequencing and annotation.</title>
        <authorList>
            <consortium name="The Broad Institute Genomics Platform"/>
            <consortium name="The Broad Institute Genome Sequencing Center for Infectious Disease"/>
            <person name="Wu L."/>
            <person name="Ma J."/>
        </authorList>
    </citation>
    <scope>NUCLEOTIDE SEQUENCE [LARGE SCALE GENOMIC DNA]</scope>
    <source>
        <strain evidence="1 2">JCM 14735</strain>
    </source>
</reference>
<keyword evidence="2" id="KW-1185">Reference proteome</keyword>
<gene>
    <name evidence="1" type="ORF">GCM10009767_07370</name>
</gene>
<dbReference type="EMBL" id="BAAAOA010000009">
    <property type="protein sequence ID" value="GAA1750944.1"/>
    <property type="molecule type" value="Genomic_DNA"/>
</dbReference>
<evidence type="ECO:0000313" key="1">
    <source>
        <dbReference type="EMBL" id="GAA1750944.1"/>
    </source>
</evidence>
<comment type="caution">
    <text evidence="1">The sequence shown here is derived from an EMBL/GenBank/DDBJ whole genome shotgun (WGS) entry which is preliminary data.</text>
</comment>
<organism evidence="1 2">
    <name type="scientific">Kocuria aegyptia</name>
    <dbReference type="NCBI Taxonomy" id="330943"/>
    <lineage>
        <taxon>Bacteria</taxon>
        <taxon>Bacillati</taxon>
        <taxon>Actinomycetota</taxon>
        <taxon>Actinomycetes</taxon>
        <taxon>Micrococcales</taxon>
        <taxon>Micrococcaceae</taxon>
        <taxon>Kocuria</taxon>
    </lineage>
</organism>
<dbReference type="Proteomes" id="UP001501204">
    <property type="component" value="Unassembled WGS sequence"/>
</dbReference>
<accession>A0ABN2K931</accession>
<protein>
    <submittedName>
        <fullName evidence="1">Uncharacterized protein</fullName>
    </submittedName>
</protein>
<proteinExistence type="predicted"/>
<dbReference type="RefSeq" id="WP_344119918.1">
    <property type="nucleotide sequence ID" value="NZ_BAAAOA010000009.1"/>
</dbReference>